<dbReference type="SUPFAM" id="SSF52540">
    <property type="entry name" value="P-loop containing nucleoside triphosphate hydrolases"/>
    <property type="match status" value="1"/>
</dbReference>
<evidence type="ECO:0000256" key="1">
    <source>
        <dbReference type="PIRSR" id="PIRSR000705-1"/>
    </source>
</evidence>
<dbReference type="InterPro" id="IPR027417">
    <property type="entry name" value="P-loop_NTPase"/>
</dbReference>
<dbReference type="InterPro" id="IPR002624">
    <property type="entry name" value="DCK/DGK"/>
</dbReference>
<feature type="binding site" evidence="2">
    <location>
        <begin position="7"/>
        <end position="15"/>
    </location>
    <ligand>
        <name>ATP</name>
        <dbReference type="ChEBI" id="CHEBI:30616"/>
    </ligand>
</feature>
<reference evidence="4 5" key="1">
    <citation type="submission" date="2019-01" db="EMBL/GenBank/DDBJ databases">
        <authorList>
            <consortium name="Pathogen Informatics"/>
        </authorList>
    </citation>
    <scope>NUCLEOTIDE SEQUENCE [LARGE SCALE GENOMIC DNA]</scope>
    <source>
        <strain evidence="4 5">NCTC10183</strain>
    </source>
</reference>
<organism evidence="4 5">
    <name type="scientific">Mycoplasmopsis gallinacea</name>
    <dbReference type="NCBI Taxonomy" id="29556"/>
    <lineage>
        <taxon>Bacteria</taxon>
        <taxon>Bacillati</taxon>
        <taxon>Mycoplasmatota</taxon>
        <taxon>Mycoplasmoidales</taxon>
        <taxon>Metamycoplasmataceae</taxon>
        <taxon>Mycoplasmopsis</taxon>
    </lineage>
</organism>
<dbReference type="PANTHER" id="PTHR10513">
    <property type="entry name" value="DEOXYNUCLEOSIDE KINASE"/>
    <property type="match status" value="1"/>
</dbReference>
<dbReference type="GO" id="GO:0005524">
    <property type="term" value="F:ATP binding"/>
    <property type="evidence" value="ECO:0007669"/>
    <property type="project" value="UniProtKB-KW"/>
</dbReference>
<dbReference type="OrthoDB" id="391791at2"/>
<dbReference type="GO" id="GO:0005737">
    <property type="term" value="C:cytoplasm"/>
    <property type="evidence" value="ECO:0007669"/>
    <property type="project" value="TreeGrafter"/>
</dbReference>
<dbReference type="Proteomes" id="UP000290568">
    <property type="component" value="Chromosome"/>
</dbReference>
<dbReference type="Gene3D" id="3.40.50.300">
    <property type="entry name" value="P-loop containing nucleotide triphosphate hydrolases"/>
    <property type="match status" value="1"/>
</dbReference>
<evidence type="ECO:0000313" key="4">
    <source>
        <dbReference type="EMBL" id="VEU58379.1"/>
    </source>
</evidence>
<sequence length="216" mass="25454">MKIAISGMISSGKSTLVNHLASHFKKIAPSDSLKEFKEDDEVFNNLLKWHLEHIPNVTLAFETYVLDSHISELEIKEANLKGKYEQYYIFLDRFSVEHIIFSQIAFEPNSRQWKAYQKIANSLINANNIPDFVIFLDLDFQTFKKRIFARNREAEIANWETNEAYYKKLHSNYKDNFISLCNQYQVRYEIIDTNELNEEEVLKKAIALIDAFELKK</sequence>
<proteinExistence type="predicted"/>
<feature type="domain" description="Deoxynucleoside kinase" evidence="3">
    <location>
        <begin position="3"/>
        <end position="206"/>
    </location>
</feature>
<keyword evidence="5" id="KW-1185">Reference proteome</keyword>
<keyword evidence="4" id="KW-0808">Transferase</keyword>
<dbReference type="RefSeq" id="WP_129620059.1">
    <property type="nucleotide sequence ID" value="NZ_LR214950.1"/>
</dbReference>
<gene>
    <name evidence="4" type="primary">MCYN0418_2</name>
    <name evidence="4" type="ORF">NCTC10183_00137</name>
</gene>
<keyword evidence="2" id="KW-0547">Nucleotide-binding</keyword>
<evidence type="ECO:0000259" key="3">
    <source>
        <dbReference type="Pfam" id="PF01712"/>
    </source>
</evidence>
<keyword evidence="2" id="KW-0067">ATP-binding</keyword>
<accession>A0A449A2B8</accession>
<dbReference type="InterPro" id="IPR050566">
    <property type="entry name" value="Deoxyribonucleoside_kinase"/>
</dbReference>
<dbReference type="PANTHER" id="PTHR10513:SF35">
    <property type="entry name" value="DEOXYADENOSINE KINASE"/>
    <property type="match status" value="1"/>
</dbReference>
<protein>
    <submittedName>
        <fullName evidence="4">Deoxyguanosine kinase</fullName>
    </submittedName>
</protein>
<dbReference type="Pfam" id="PF01712">
    <property type="entry name" value="dNK"/>
    <property type="match status" value="1"/>
</dbReference>
<dbReference type="GO" id="GO:0019136">
    <property type="term" value="F:deoxynucleoside kinase activity"/>
    <property type="evidence" value="ECO:0007669"/>
    <property type="project" value="InterPro"/>
</dbReference>
<dbReference type="PIRSF" id="PIRSF000705">
    <property type="entry name" value="DNK"/>
    <property type="match status" value="1"/>
</dbReference>
<feature type="active site" description="Proton acceptor" evidence="1">
    <location>
        <position position="92"/>
    </location>
</feature>
<keyword evidence="4" id="KW-0418">Kinase</keyword>
<evidence type="ECO:0000313" key="5">
    <source>
        <dbReference type="Proteomes" id="UP000290568"/>
    </source>
</evidence>
<name>A0A449A2B8_9BACT</name>
<dbReference type="InterPro" id="IPR031314">
    <property type="entry name" value="DNK_dom"/>
</dbReference>
<feature type="binding site" evidence="2">
    <location>
        <begin position="146"/>
        <end position="150"/>
    </location>
    <ligand>
        <name>ATP</name>
        <dbReference type="ChEBI" id="CHEBI:30616"/>
    </ligand>
</feature>
<dbReference type="EMBL" id="LR214950">
    <property type="protein sequence ID" value="VEU58379.1"/>
    <property type="molecule type" value="Genomic_DNA"/>
</dbReference>
<dbReference type="AlphaFoldDB" id="A0A449A2B8"/>
<evidence type="ECO:0000256" key="2">
    <source>
        <dbReference type="PIRSR" id="PIRSR000705-3"/>
    </source>
</evidence>